<dbReference type="AlphaFoldDB" id="A0A2P8CWU1"/>
<dbReference type="PRINTS" id="PR00364">
    <property type="entry name" value="DISEASERSIST"/>
</dbReference>
<dbReference type="InterPro" id="IPR002182">
    <property type="entry name" value="NB-ARC"/>
</dbReference>
<feature type="domain" description="NB-ARC" evidence="1">
    <location>
        <begin position="67"/>
        <end position="176"/>
    </location>
</feature>
<sequence length="727" mass="77221">MSDHNHAVHGNVSGIVFQADHVYGDVTVHDEERRPTANHLPLDIMTFINRQDERARFADCVLDRGDRTEPRIILVSGGPGSGRTTLAVKAIKEHVARSGTADQFDLLHFRVKGSGPRSTTDPEAIIDQVLADLGVPQGDEPGGLPEKHRRLRSVTKDRRVVILLDDVVLPAQVRAVVPGNPDSLLVVTTAEPFSSLRDQRPGNVQVLAMPTAHVVAQLRAELQDDRRVDAEPGALWELARRCHGLPLCATVAAGRLSADPFLRIAGLVEEIKQRSSLRVLGAGEDEETSLKAILDAGYDGLDDAAKLAYRAAGLHPTPSFDVWAIAAAIGVPAAEARGVLALLCSAGLLTRDTRMGGHRYGINPAVHEHAADAAQREGNRAERDSVLAGFAAYYVHAGLAADAVLTPRWQLGTDFERPPVLDLPVFATGSATGSAGDADGPDARQWSGANIQAIVALVGPSRGGDEPLIGTRGFAAAMALATDGYFRGTGMSPDRQLLLAAGLADAENCGHVRVQARIRNQLGFGCLETEDWDSAEGHFTGALELSASDGDGPGQGGALEALGILAGRRGRYADALAAFDRALPFLQAMGRTRSIALIHLHRGRALIGSGRSAEALELLEHAWEMLRAERERGRPDPVNEGKVLLSTSDAFLSSGTTAAAHAKAEQALELFTGQGALVQRGQAFEALGRSAPTDGERTGHLRSAIDAYEAVGNEKAAQRVRKLLDGR</sequence>
<dbReference type="GO" id="GO:0043531">
    <property type="term" value="F:ADP binding"/>
    <property type="evidence" value="ECO:0007669"/>
    <property type="project" value="InterPro"/>
</dbReference>
<dbReference type="EMBL" id="PYGA01000026">
    <property type="protein sequence ID" value="PSK89438.1"/>
    <property type="molecule type" value="Genomic_DNA"/>
</dbReference>
<dbReference type="PANTHER" id="PTHR47691">
    <property type="entry name" value="REGULATOR-RELATED"/>
    <property type="match status" value="1"/>
</dbReference>
<dbReference type="PANTHER" id="PTHR47691:SF3">
    <property type="entry name" value="HTH-TYPE TRANSCRIPTIONAL REGULATOR RV0890C-RELATED"/>
    <property type="match status" value="1"/>
</dbReference>
<dbReference type="InterPro" id="IPR027417">
    <property type="entry name" value="P-loop_NTPase"/>
</dbReference>
<evidence type="ECO:0000313" key="2">
    <source>
        <dbReference type="EMBL" id="PSK89438.1"/>
    </source>
</evidence>
<evidence type="ECO:0000259" key="1">
    <source>
        <dbReference type="Pfam" id="PF00931"/>
    </source>
</evidence>
<dbReference type="Pfam" id="PF00931">
    <property type="entry name" value="NB-ARC"/>
    <property type="match status" value="1"/>
</dbReference>
<dbReference type="InterPro" id="IPR019734">
    <property type="entry name" value="TPR_rpt"/>
</dbReference>
<dbReference type="Pfam" id="PF13424">
    <property type="entry name" value="TPR_12"/>
    <property type="match status" value="1"/>
</dbReference>
<dbReference type="Gene3D" id="1.25.40.10">
    <property type="entry name" value="Tetratricopeptide repeat domain"/>
    <property type="match status" value="1"/>
</dbReference>
<dbReference type="InterPro" id="IPR011990">
    <property type="entry name" value="TPR-like_helical_dom_sf"/>
</dbReference>
<accession>A0A2P8CWU1</accession>
<reference evidence="2 3" key="1">
    <citation type="submission" date="2018-03" db="EMBL/GenBank/DDBJ databases">
        <title>Genomic Encyclopedia of Archaeal and Bacterial Type Strains, Phase II (KMG-II): from individual species to whole genera.</title>
        <authorList>
            <person name="Goeker M."/>
        </authorList>
    </citation>
    <scope>NUCLEOTIDE SEQUENCE [LARGE SCALE GENOMIC DNA]</scope>
    <source>
        <strain evidence="2 3">DSM 45312</strain>
    </source>
</reference>
<gene>
    <name evidence="2" type="ORF">CLV63_12674</name>
</gene>
<comment type="caution">
    <text evidence="2">The sequence shown here is derived from an EMBL/GenBank/DDBJ whole genome shotgun (WGS) entry which is preliminary data.</text>
</comment>
<dbReference type="Proteomes" id="UP000240542">
    <property type="component" value="Unassembled WGS sequence"/>
</dbReference>
<dbReference type="Gene3D" id="3.40.50.300">
    <property type="entry name" value="P-loop containing nucleotide triphosphate hydrolases"/>
    <property type="match status" value="1"/>
</dbReference>
<proteinExistence type="predicted"/>
<evidence type="ECO:0000313" key="3">
    <source>
        <dbReference type="Proteomes" id="UP000240542"/>
    </source>
</evidence>
<dbReference type="SUPFAM" id="SSF52540">
    <property type="entry name" value="P-loop containing nucleoside triphosphate hydrolases"/>
    <property type="match status" value="1"/>
</dbReference>
<dbReference type="SUPFAM" id="SSF48452">
    <property type="entry name" value="TPR-like"/>
    <property type="match status" value="1"/>
</dbReference>
<keyword evidence="3" id="KW-1185">Reference proteome</keyword>
<dbReference type="SMART" id="SM00028">
    <property type="entry name" value="TPR"/>
    <property type="match status" value="3"/>
</dbReference>
<name>A0A2P8CWU1_9ACTN</name>
<organism evidence="2 3">
    <name type="scientific">Murinocardiopsis flavida</name>
    <dbReference type="NCBI Taxonomy" id="645275"/>
    <lineage>
        <taxon>Bacteria</taxon>
        <taxon>Bacillati</taxon>
        <taxon>Actinomycetota</taxon>
        <taxon>Actinomycetes</taxon>
        <taxon>Streptosporangiales</taxon>
        <taxon>Nocardiopsidaceae</taxon>
        <taxon>Murinocardiopsis</taxon>
    </lineage>
</organism>
<protein>
    <submittedName>
        <fullName evidence="2">NB-ARC domain-containing protein</fullName>
    </submittedName>
</protein>